<feature type="domain" description="Palmitoyltransferase DHHC" evidence="12">
    <location>
        <begin position="454"/>
        <end position="579"/>
    </location>
</feature>
<evidence type="ECO:0000256" key="2">
    <source>
        <dbReference type="ARBA" id="ARBA00022679"/>
    </source>
</evidence>
<comment type="subcellular location">
    <subcellularLocation>
        <location evidence="1">Membrane</location>
        <topology evidence="1">Multi-pass membrane protein</topology>
    </subcellularLocation>
</comment>
<dbReference type="GO" id="GO:0016020">
    <property type="term" value="C:membrane"/>
    <property type="evidence" value="ECO:0007669"/>
    <property type="project" value="UniProtKB-SubCell"/>
</dbReference>
<feature type="region of interest" description="Disordered" evidence="11">
    <location>
        <begin position="1"/>
        <end position="184"/>
    </location>
</feature>
<name>A0A8K0JS13_9TREE</name>
<evidence type="ECO:0000256" key="4">
    <source>
        <dbReference type="ARBA" id="ARBA00022989"/>
    </source>
</evidence>
<evidence type="ECO:0000256" key="10">
    <source>
        <dbReference type="RuleBase" id="RU079119"/>
    </source>
</evidence>
<feature type="transmembrane region" description="Helical" evidence="10">
    <location>
        <begin position="391"/>
        <end position="412"/>
    </location>
</feature>
<proteinExistence type="inferred from homology"/>
<feature type="transmembrane region" description="Helical" evidence="10">
    <location>
        <begin position="350"/>
        <end position="376"/>
    </location>
</feature>
<evidence type="ECO:0000313" key="14">
    <source>
        <dbReference type="Proteomes" id="UP000812966"/>
    </source>
</evidence>
<dbReference type="Proteomes" id="UP000812966">
    <property type="component" value="Unassembled WGS sequence"/>
</dbReference>
<keyword evidence="7" id="KW-0449">Lipoprotein</keyword>
<comment type="catalytic activity">
    <reaction evidence="9 10">
        <text>L-cysteinyl-[protein] + hexadecanoyl-CoA = S-hexadecanoyl-L-cysteinyl-[protein] + CoA</text>
        <dbReference type="Rhea" id="RHEA:36683"/>
        <dbReference type="Rhea" id="RHEA-COMP:10131"/>
        <dbReference type="Rhea" id="RHEA-COMP:11032"/>
        <dbReference type="ChEBI" id="CHEBI:29950"/>
        <dbReference type="ChEBI" id="CHEBI:57287"/>
        <dbReference type="ChEBI" id="CHEBI:57379"/>
        <dbReference type="ChEBI" id="CHEBI:74151"/>
        <dbReference type="EC" id="2.3.1.225"/>
    </reaction>
</comment>
<evidence type="ECO:0000259" key="12">
    <source>
        <dbReference type="Pfam" id="PF01529"/>
    </source>
</evidence>
<feature type="compositionally biased region" description="Polar residues" evidence="11">
    <location>
        <begin position="120"/>
        <end position="140"/>
    </location>
</feature>
<keyword evidence="5 10" id="KW-0472">Membrane</keyword>
<evidence type="ECO:0000256" key="5">
    <source>
        <dbReference type="ARBA" id="ARBA00023136"/>
    </source>
</evidence>
<dbReference type="PROSITE" id="PS50216">
    <property type="entry name" value="DHHC"/>
    <property type="match status" value="1"/>
</dbReference>
<keyword evidence="8 10" id="KW-0012">Acyltransferase</keyword>
<feature type="compositionally biased region" description="Low complexity" evidence="11">
    <location>
        <begin position="101"/>
        <end position="112"/>
    </location>
</feature>
<dbReference type="EC" id="2.3.1.225" evidence="10"/>
<protein>
    <recommendedName>
        <fullName evidence="10">Palmitoyltransferase</fullName>
        <ecNumber evidence="10">2.3.1.225</ecNumber>
    </recommendedName>
</protein>
<evidence type="ECO:0000256" key="1">
    <source>
        <dbReference type="ARBA" id="ARBA00004141"/>
    </source>
</evidence>
<keyword evidence="3 10" id="KW-0812">Transmembrane</keyword>
<evidence type="ECO:0000256" key="3">
    <source>
        <dbReference type="ARBA" id="ARBA00022692"/>
    </source>
</evidence>
<comment type="caution">
    <text evidence="13">The sequence shown here is derived from an EMBL/GenBank/DDBJ whole genome shotgun (WGS) entry which is preliminary data.</text>
</comment>
<gene>
    <name evidence="13" type="ORF">FFLO_00582</name>
</gene>
<organism evidence="13 14">
    <name type="scientific">Filobasidium floriforme</name>
    <dbReference type="NCBI Taxonomy" id="5210"/>
    <lineage>
        <taxon>Eukaryota</taxon>
        <taxon>Fungi</taxon>
        <taxon>Dikarya</taxon>
        <taxon>Basidiomycota</taxon>
        <taxon>Agaricomycotina</taxon>
        <taxon>Tremellomycetes</taxon>
        <taxon>Filobasidiales</taxon>
        <taxon>Filobasidiaceae</taxon>
        <taxon>Filobasidium</taxon>
    </lineage>
</organism>
<comment type="similarity">
    <text evidence="10">Belongs to the DHHC palmitoyltransferase family.</text>
</comment>
<dbReference type="GO" id="GO:0005794">
    <property type="term" value="C:Golgi apparatus"/>
    <property type="evidence" value="ECO:0007669"/>
    <property type="project" value="TreeGrafter"/>
</dbReference>
<sequence length="651" mass="70687">MTLRLDDQDDPFGGSRMTTPTKDVRANRVQAQRPDSAFSNARISPAVERAVEGEGRPGGQSQLQGRLSPMMQRALSPDSSRQGYSHYREQRPTSRSDLPLSSSADQRSVSRSGYWEQAERSYTTPTKSSFDTDAPRSQAQLHDLSGPGGLPYVPRDDSDLGANPSRRSTLEGEGAIGWPSPPKDWASTDRLIAKSQGGPITVAPGVPISLVQALGFGSSGDIAQNQSEANTSDGWEGTPSFRHRPMSSDSTYRTSIHQYPPHTRTDSAFPTAPRLIDLNRPSTHGRPFADLDPQLPRRDVGVTAGPAYGSSSEPYRRKTSTRKYKRLESQPLQSTTYFAEGRLLTGGDSILPLIGSFIIVLGLGGLWLGTTGVWMWRDGLGGGGAGAGGKAAVIIFGYLLGTCVGAMIATAFRDPGILPRNLDPTFPVSHTSSTGTLVPYTRDLRVKNGTVTVKYCETCKLYRPPRSSHCRLCGNCVEGIDHHCSYLHNCVGKRNYSSFISFLITAVLGVIYTIVFSAIHYRILTSRRDISFGTALRDGPGSAVSFAIGVIIVWPVMALLAYHLRLMFLNSTTIEQIRKSESRGLIPTGGAPPSNVFAYSSHLKNFFHSACRAQSSSWVDASGWDVDDGRLINPGVVQAWEESRRGTVKDV</sequence>
<accession>A0A8K0JS13</accession>
<dbReference type="GO" id="GO:0005783">
    <property type="term" value="C:endoplasmic reticulum"/>
    <property type="evidence" value="ECO:0007669"/>
    <property type="project" value="TreeGrafter"/>
</dbReference>
<keyword evidence="2 10" id="KW-0808">Transferase</keyword>
<dbReference type="InterPro" id="IPR001594">
    <property type="entry name" value="Palmitoyltrfase_DHHC"/>
</dbReference>
<comment type="domain">
    <text evidence="10">The DHHC domain is required for palmitoyltransferase activity.</text>
</comment>
<dbReference type="PANTHER" id="PTHR22883">
    <property type="entry name" value="ZINC FINGER DHHC DOMAIN CONTAINING PROTEIN"/>
    <property type="match status" value="1"/>
</dbReference>
<feature type="region of interest" description="Disordered" evidence="11">
    <location>
        <begin position="222"/>
        <end position="270"/>
    </location>
</feature>
<evidence type="ECO:0000256" key="9">
    <source>
        <dbReference type="ARBA" id="ARBA00048048"/>
    </source>
</evidence>
<keyword evidence="4 10" id="KW-1133">Transmembrane helix</keyword>
<feature type="compositionally biased region" description="Polar residues" evidence="11">
    <location>
        <begin position="247"/>
        <end position="257"/>
    </location>
</feature>
<dbReference type="EMBL" id="JABELV010000007">
    <property type="protein sequence ID" value="KAG7571399.1"/>
    <property type="molecule type" value="Genomic_DNA"/>
</dbReference>
<dbReference type="Pfam" id="PF01529">
    <property type="entry name" value="DHHC"/>
    <property type="match status" value="1"/>
</dbReference>
<evidence type="ECO:0000256" key="8">
    <source>
        <dbReference type="ARBA" id="ARBA00023315"/>
    </source>
</evidence>
<keyword evidence="6" id="KW-0564">Palmitate</keyword>
<dbReference type="GO" id="GO:0019706">
    <property type="term" value="F:protein-cysteine S-palmitoyltransferase activity"/>
    <property type="evidence" value="ECO:0007669"/>
    <property type="project" value="UniProtKB-EC"/>
</dbReference>
<dbReference type="AlphaFoldDB" id="A0A8K0JS13"/>
<dbReference type="GO" id="GO:0006612">
    <property type="term" value="P:protein targeting to membrane"/>
    <property type="evidence" value="ECO:0007669"/>
    <property type="project" value="TreeGrafter"/>
</dbReference>
<feature type="compositionally biased region" description="Polar residues" evidence="11">
    <location>
        <begin position="222"/>
        <end position="233"/>
    </location>
</feature>
<dbReference type="InterPro" id="IPR039859">
    <property type="entry name" value="PFA4/ZDH16/20/ERF2-like"/>
</dbReference>
<evidence type="ECO:0000256" key="6">
    <source>
        <dbReference type="ARBA" id="ARBA00023139"/>
    </source>
</evidence>
<keyword evidence="14" id="KW-1185">Reference proteome</keyword>
<feature type="transmembrane region" description="Helical" evidence="10">
    <location>
        <begin position="543"/>
        <end position="562"/>
    </location>
</feature>
<evidence type="ECO:0000256" key="7">
    <source>
        <dbReference type="ARBA" id="ARBA00023288"/>
    </source>
</evidence>
<evidence type="ECO:0000256" key="11">
    <source>
        <dbReference type="SAM" id="MobiDB-lite"/>
    </source>
</evidence>
<dbReference type="PANTHER" id="PTHR22883:SF488">
    <property type="entry name" value="PALMITOYLTRANSFERASE"/>
    <property type="match status" value="1"/>
</dbReference>
<reference evidence="13" key="1">
    <citation type="submission" date="2020-04" db="EMBL/GenBank/DDBJ databases">
        <title>Analysis of mating type loci in Filobasidium floriforme.</title>
        <authorList>
            <person name="Nowrousian M."/>
        </authorList>
    </citation>
    <scope>NUCLEOTIDE SEQUENCE</scope>
    <source>
        <strain evidence="13">CBS 6242</strain>
    </source>
</reference>
<evidence type="ECO:0000313" key="13">
    <source>
        <dbReference type="EMBL" id="KAG7571399.1"/>
    </source>
</evidence>
<feature type="transmembrane region" description="Helical" evidence="10">
    <location>
        <begin position="499"/>
        <end position="523"/>
    </location>
</feature>